<organism evidence="1 2">
    <name type="scientific">Molossus molossus</name>
    <name type="common">Pallas' mastiff bat</name>
    <name type="synonym">Vespertilio molossus</name>
    <dbReference type="NCBI Taxonomy" id="27622"/>
    <lineage>
        <taxon>Eukaryota</taxon>
        <taxon>Metazoa</taxon>
        <taxon>Chordata</taxon>
        <taxon>Craniata</taxon>
        <taxon>Vertebrata</taxon>
        <taxon>Euteleostomi</taxon>
        <taxon>Mammalia</taxon>
        <taxon>Eutheria</taxon>
        <taxon>Laurasiatheria</taxon>
        <taxon>Chiroptera</taxon>
        <taxon>Yangochiroptera</taxon>
        <taxon>Molossidae</taxon>
        <taxon>Molossus</taxon>
    </lineage>
</organism>
<dbReference type="InParanoid" id="A0A7J8DU30"/>
<dbReference type="AlphaFoldDB" id="A0A7J8DU30"/>
<gene>
    <name evidence="1" type="ORF">HJG59_009179</name>
</gene>
<proteinExistence type="predicted"/>
<keyword evidence="2" id="KW-1185">Reference proteome</keyword>
<reference evidence="1 2" key="1">
    <citation type="journal article" date="2020" name="Nature">
        <title>Six reference-quality genomes reveal evolution of bat adaptations.</title>
        <authorList>
            <person name="Jebb D."/>
            <person name="Huang Z."/>
            <person name="Pippel M."/>
            <person name="Hughes G.M."/>
            <person name="Lavrichenko K."/>
            <person name="Devanna P."/>
            <person name="Winkler S."/>
            <person name="Jermiin L.S."/>
            <person name="Skirmuntt E.C."/>
            <person name="Katzourakis A."/>
            <person name="Burkitt-Gray L."/>
            <person name="Ray D.A."/>
            <person name="Sullivan K.A.M."/>
            <person name="Roscito J.G."/>
            <person name="Kirilenko B.M."/>
            <person name="Davalos L.M."/>
            <person name="Corthals A.P."/>
            <person name="Power M.L."/>
            <person name="Jones G."/>
            <person name="Ransome R.D."/>
            <person name="Dechmann D.K.N."/>
            <person name="Locatelli A.G."/>
            <person name="Puechmaille S.J."/>
            <person name="Fedrigo O."/>
            <person name="Jarvis E.D."/>
            <person name="Hiller M."/>
            <person name="Vernes S.C."/>
            <person name="Myers E.W."/>
            <person name="Teeling E.C."/>
        </authorList>
    </citation>
    <scope>NUCLEOTIDE SEQUENCE [LARGE SCALE GENOMIC DNA]</scope>
    <source>
        <strain evidence="1">MMolMol1</strain>
        <tissue evidence="1">Muscle</tissue>
    </source>
</reference>
<name>A0A7J8DU30_MOLMO</name>
<evidence type="ECO:0000313" key="1">
    <source>
        <dbReference type="EMBL" id="KAF6426489.1"/>
    </source>
</evidence>
<dbReference type="EMBL" id="JACASF010000016">
    <property type="protein sequence ID" value="KAF6426489.1"/>
    <property type="molecule type" value="Genomic_DNA"/>
</dbReference>
<evidence type="ECO:0000313" key="2">
    <source>
        <dbReference type="Proteomes" id="UP000550707"/>
    </source>
</evidence>
<accession>A0A7J8DU30</accession>
<comment type="caution">
    <text evidence="1">The sequence shown here is derived from an EMBL/GenBank/DDBJ whole genome shotgun (WGS) entry which is preliminary data.</text>
</comment>
<dbReference type="Proteomes" id="UP000550707">
    <property type="component" value="Unassembled WGS sequence"/>
</dbReference>
<sequence length="132" mass="14834">MSPCCRHQNPLQLVKQKGICTELPRGLGNHTWMPRRPGQPSQEVAQTHHGLFPWKPCCCHHCVPPTSFLPELRLLRKNRTLAWGRLMAPKCHQVVRGCSGPSGFWEVWGKEFELPDAIGEPTGGRLQGPRGI</sequence>
<protein>
    <submittedName>
        <fullName evidence="1">Uncharacterized protein</fullName>
    </submittedName>
</protein>